<organism evidence="1 2">
    <name type="scientific">Entomophthora muscae</name>
    <dbReference type="NCBI Taxonomy" id="34485"/>
    <lineage>
        <taxon>Eukaryota</taxon>
        <taxon>Fungi</taxon>
        <taxon>Fungi incertae sedis</taxon>
        <taxon>Zoopagomycota</taxon>
        <taxon>Entomophthoromycotina</taxon>
        <taxon>Entomophthoromycetes</taxon>
        <taxon>Entomophthorales</taxon>
        <taxon>Entomophthoraceae</taxon>
        <taxon>Entomophthora</taxon>
    </lineage>
</organism>
<gene>
    <name evidence="1" type="ORF">DSO57_1000550</name>
</gene>
<name>A0ACC2SB03_9FUNG</name>
<evidence type="ECO:0000313" key="1">
    <source>
        <dbReference type="EMBL" id="KAJ9059587.1"/>
    </source>
</evidence>
<comment type="caution">
    <text evidence="1">The sequence shown here is derived from an EMBL/GenBank/DDBJ whole genome shotgun (WGS) entry which is preliminary data.</text>
</comment>
<dbReference type="Proteomes" id="UP001165960">
    <property type="component" value="Unassembled WGS sequence"/>
</dbReference>
<reference evidence="1" key="1">
    <citation type="submission" date="2022-04" db="EMBL/GenBank/DDBJ databases">
        <title>Genome of the entomopathogenic fungus Entomophthora muscae.</title>
        <authorList>
            <person name="Elya C."/>
            <person name="Lovett B.R."/>
            <person name="Lee E."/>
            <person name="Macias A.M."/>
            <person name="Hajek A.E."/>
            <person name="De Bivort B.L."/>
            <person name="Kasson M.T."/>
            <person name="De Fine Licht H.H."/>
            <person name="Stajich J.E."/>
        </authorList>
    </citation>
    <scope>NUCLEOTIDE SEQUENCE</scope>
    <source>
        <strain evidence="1">Berkeley</strain>
    </source>
</reference>
<sequence>MSSSMEYRYLGRSGLKVPALSLGSWLTYGAQVSPEMTQKCLQTAFDLGMNYFDTAEVYANGQTEIEIGSVIRKLGWRRSEFTIGTKLFWGGKGPNERGLSRKHIIEGLDMSLERLRLDYVDLVFAHRPDPDTPLEETVRAFNHVIDHGKAMYWGTSEWSVAQITEAHHVAARLGMVGPLTEQPQYNMFHRERVEKDYSPLFSKLGLGAAVWSPLGSGILTGKYNDLVPDDSRLALKDNLVTKRMRDWLDTEEGRIKLSKVRELERITKRLNCSTTQLALAWCLANPRVSTVITGASKPSQIEENAKALQIVPRLTLELLQEIDVILKNKPAPELNFRNT</sequence>
<accession>A0ACC2SB03</accession>
<proteinExistence type="predicted"/>
<protein>
    <submittedName>
        <fullName evidence="1">Uncharacterized protein</fullName>
    </submittedName>
</protein>
<keyword evidence="2" id="KW-1185">Reference proteome</keyword>
<dbReference type="EMBL" id="QTSX02005681">
    <property type="protein sequence ID" value="KAJ9059587.1"/>
    <property type="molecule type" value="Genomic_DNA"/>
</dbReference>
<evidence type="ECO:0000313" key="2">
    <source>
        <dbReference type="Proteomes" id="UP001165960"/>
    </source>
</evidence>